<dbReference type="GO" id="GO:0046872">
    <property type="term" value="F:metal ion binding"/>
    <property type="evidence" value="ECO:0007669"/>
    <property type="project" value="UniProtKB-KW"/>
</dbReference>
<evidence type="ECO:0000256" key="13">
    <source>
        <dbReference type="HAMAP-Rule" id="MF_01520"/>
    </source>
</evidence>
<dbReference type="SUPFAM" id="SSF69765">
    <property type="entry name" value="IpsF-like"/>
    <property type="match status" value="1"/>
</dbReference>
<feature type="binding site" evidence="13">
    <location>
        <begin position="308"/>
        <end position="312"/>
    </location>
    <ligand>
        <name>4-CDP-2-C-methyl-D-erythritol 2-phosphate</name>
        <dbReference type="ChEBI" id="CHEBI:57919"/>
    </ligand>
</feature>
<dbReference type="Pfam" id="PF02542">
    <property type="entry name" value="YgbB"/>
    <property type="match status" value="1"/>
</dbReference>
<keyword evidence="8 13" id="KW-0548">Nucleotidyltransferase</keyword>
<dbReference type="InterPro" id="IPR020555">
    <property type="entry name" value="MECDP_synthase_CS"/>
</dbReference>
<proteinExistence type="inferred from homology"/>
<dbReference type="InterPro" id="IPR018294">
    <property type="entry name" value="ISPD_synthase_CS"/>
</dbReference>
<feature type="binding site" evidence="13">
    <location>
        <begin position="303"/>
        <end position="305"/>
    </location>
    <ligand>
        <name>4-CDP-2-C-methyl-D-erythritol 2-phosphate</name>
        <dbReference type="ChEBI" id="CHEBI:57919"/>
    </ligand>
</feature>
<feature type="site" description="Transition state stabilizer" evidence="13">
    <location>
        <position position="36"/>
    </location>
</feature>
<feature type="binding site" evidence="13">
    <location>
        <position position="289"/>
    </location>
    <ligand>
        <name>a divalent metal cation</name>
        <dbReference type="ChEBI" id="CHEBI:60240"/>
    </ligand>
</feature>
<dbReference type="EC" id="4.6.1.12" evidence="13"/>
<evidence type="ECO:0000256" key="9">
    <source>
        <dbReference type="ARBA" id="ARBA00022723"/>
    </source>
</evidence>
<dbReference type="Gene3D" id="3.90.550.10">
    <property type="entry name" value="Spore Coat Polysaccharide Biosynthesis Protein SpsA, Chain A"/>
    <property type="match status" value="1"/>
</dbReference>
<dbReference type="GO" id="GO:0016114">
    <property type="term" value="P:terpenoid biosynthetic process"/>
    <property type="evidence" value="ECO:0007669"/>
    <property type="project" value="InterPro"/>
</dbReference>
<keyword evidence="7 13" id="KW-0808">Transferase</keyword>
<evidence type="ECO:0000313" key="16">
    <source>
        <dbReference type="Proteomes" id="UP000292919"/>
    </source>
</evidence>
<dbReference type="InterPro" id="IPR026596">
    <property type="entry name" value="IspD/F"/>
</dbReference>
<dbReference type="RefSeq" id="WP_118229260.1">
    <property type="nucleotide sequence ID" value="NZ_JAQDZC010000019.1"/>
</dbReference>
<dbReference type="NCBIfam" id="TIGR00453">
    <property type="entry name" value="ispD"/>
    <property type="match status" value="1"/>
</dbReference>
<keyword evidence="9 13" id="KW-0479">Metal-binding</keyword>
<feature type="binding site" evidence="13">
    <location>
        <position position="257"/>
    </location>
    <ligand>
        <name>a divalent metal cation</name>
        <dbReference type="ChEBI" id="CHEBI:60240"/>
    </ligand>
</feature>
<feature type="binding site" evidence="13">
    <location>
        <begin position="347"/>
        <end position="353"/>
    </location>
    <ligand>
        <name>4-CDP-2-C-methyl-D-erythritol 2-phosphate</name>
        <dbReference type="ChEBI" id="CHEBI:57919"/>
    </ligand>
</feature>
<evidence type="ECO:0000259" key="14">
    <source>
        <dbReference type="Pfam" id="PF02542"/>
    </source>
</evidence>
<evidence type="ECO:0000256" key="6">
    <source>
        <dbReference type="ARBA" id="ARBA00009789"/>
    </source>
</evidence>
<keyword evidence="10 13" id="KW-0414">Isoprene biosynthesis</keyword>
<evidence type="ECO:0000256" key="3">
    <source>
        <dbReference type="ARBA" id="ARBA00001968"/>
    </source>
</evidence>
<dbReference type="PROSITE" id="PS01295">
    <property type="entry name" value="ISPD"/>
    <property type="match status" value="1"/>
</dbReference>
<evidence type="ECO:0000256" key="5">
    <source>
        <dbReference type="ARBA" id="ARBA00004787"/>
    </source>
</evidence>
<comment type="catalytic activity">
    <reaction evidence="1 13">
        <text>4-CDP-2-C-methyl-D-erythritol 2-phosphate = 2-C-methyl-D-erythritol 2,4-cyclic diphosphate + CMP</text>
        <dbReference type="Rhea" id="RHEA:23864"/>
        <dbReference type="ChEBI" id="CHEBI:57919"/>
        <dbReference type="ChEBI" id="CHEBI:58483"/>
        <dbReference type="ChEBI" id="CHEBI:60377"/>
        <dbReference type="EC" id="4.6.1.12"/>
    </reaction>
</comment>
<evidence type="ECO:0000256" key="2">
    <source>
        <dbReference type="ARBA" id="ARBA00001282"/>
    </source>
</evidence>
<evidence type="ECO:0000256" key="11">
    <source>
        <dbReference type="ARBA" id="ARBA00023239"/>
    </source>
</evidence>
<dbReference type="InterPro" id="IPR034683">
    <property type="entry name" value="IspD/TarI"/>
</dbReference>
<dbReference type="HAMAP" id="MF_00108">
    <property type="entry name" value="IspD"/>
    <property type="match status" value="1"/>
</dbReference>
<feature type="binding site" evidence="13">
    <location>
        <position position="255"/>
    </location>
    <ligand>
        <name>a divalent metal cation</name>
        <dbReference type="ChEBI" id="CHEBI:60240"/>
    </ligand>
</feature>
<dbReference type="SUPFAM" id="SSF53448">
    <property type="entry name" value="Nucleotide-diphospho-sugar transferases"/>
    <property type="match status" value="1"/>
</dbReference>
<evidence type="ECO:0000256" key="1">
    <source>
        <dbReference type="ARBA" id="ARBA00000200"/>
    </source>
</evidence>
<dbReference type="PROSITE" id="PS01350">
    <property type="entry name" value="ISPF"/>
    <property type="match status" value="1"/>
</dbReference>
<dbReference type="HAMAP" id="MF_01520">
    <property type="entry name" value="IspDF"/>
    <property type="match status" value="1"/>
</dbReference>
<evidence type="ECO:0000256" key="4">
    <source>
        <dbReference type="ARBA" id="ARBA00004709"/>
    </source>
</evidence>
<protein>
    <recommendedName>
        <fullName evidence="13">Bifunctional enzyme IspD/IspF</fullName>
    </recommendedName>
    <domain>
        <recommendedName>
            <fullName evidence="13">2-C-methyl-D-erythritol 4-phosphate cytidylyltransferase</fullName>
            <ecNumber evidence="13">2.7.7.60</ecNumber>
        </recommendedName>
        <alternativeName>
            <fullName evidence="13">4-diphosphocytidyl-2C-methyl-D-erythritol synthase</fullName>
        </alternativeName>
        <alternativeName>
            <fullName evidence="13">MEP cytidylyltransferase</fullName>
            <shortName evidence="13">MCT</shortName>
        </alternativeName>
    </domain>
    <domain>
        <recommendedName>
            <fullName evidence="13">2-C-methyl-D-erythritol 2,4-cyclodiphosphate synthase</fullName>
            <shortName evidence="13">MECDP-synthase</shortName>
            <shortName evidence="13">MECPP-synthase</shortName>
            <shortName evidence="13">MECPS</shortName>
            <ecNumber evidence="13">4.6.1.12</ecNumber>
        </recommendedName>
    </domain>
</protein>
<dbReference type="Proteomes" id="UP000292919">
    <property type="component" value="Unassembled WGS sequence"/>
</dbReference>
<dbReference type="PANTHER" id="PTHR43181:SF1">
    <property type="entry name" value="2-C-METHYL-D-ERYTHRITOL 2,4-CYCLODIPHOSPHATE SYNTHASE, CHLOROPLASTIC"/>
    <property type="match status" value="1"/>
</dbReference>
<feature type="binding site" evidence="13">
    <location>
        <position position="386"/>
    </location>
    <ligand>
        <name>4-CDP-2-C-methyl-D-erythritol 2-phosphate</name>
        <dbReference type="ChEBI" id="CHEBI:57919"/>
    </ligand>
</feature>
<comment type="cofactor">
    <cofactor evidence="3 13">
        <name>a divalent metal cation</name>
        <dbReference type="ChEBI" id="CHEBI:60240"/>
    </cofactor>
</comment>
<dbReference type="NCBIfam" id="TIGR00151">
    <property type="entry name" value="ispF"/>
    <property type="match status" value="1"/>
</dbReference>
<feature type="region of interest" description="2-C-methyl-D-erythritol 4-phosphate cytidylyltransferase" evidence="13">
    <location>
        <begin position="1"/>
        <end position="248"/>
    </location>
</feature>
<accession>A0A6H3FC37</accession>
<dbReference type="Gene3D" id="3.30.1330.50">
    <property type="entry name" value="2-C-methyl-D-erythritol 2,4-cyclodiphosphate synthase"/>
    <property type="match status" value="1"/>
</dbReference>
<feature type="site" description="Positions MEP for the nucleophilic attack" evidence="13">
    <location>
        <position position="172"/>
    </location>
</feature>
<feature type="binding site" evidence="13">
    <location>
        <begin position="379"/>
        <end position="382"/>
    </location>
    <ligand>
        <name>4-CDP-2-C-methyl-D-erythritol 2-phosphate</name>
        <dbReference type="ChEBI" id="CHEBI:57919"/>
    </ligand>
</feature>
<evidence type="ECO:0000256" key="12">
    <source>
        <dbReference type="ARBA" id="ARBA00023268"/>
    </source>
</evidence>
<feature type="domain" description="2-C-methyl-D-erythritol 2,4-cyclodiphosphate synthase" evidence="14">
    <location>
        <begin position="249"/>
        <end position="400"/>
    </location>
</feature>
<feature type="site" description="Transition state stabilizer" evidence="13">
    <location>
        <position position="380"/>
    </location>
</feature>
<evidence type="ECO:0000256" key="8">
    <source>
        <dbReference type="ARBA" id="ARBA00022695"/>
    </source>
</evidence>
<comment type="similarity">
    <text evidence="13">In the N-terminal section; belongs to the IspD/TarI cytidylyltransferase family. IspD subfamily.</text>
</comment>
<dbReference type="EC" id="2.7.7.60" evidence="13"/>
<comment type="caution">
    <text evidence="15">The sequence shown here is derived from an EMBL/GenBank/DDBJ whole genome shotgun (WGS) entry which is preliminary data.</text>
</comment>
<feature type="binding site" evidence="13">
    <location>
        <begin position="255"/>
        <end position="257"/>
    </location>
    <ligand>
        <name>4-CDP-2-C-methyl-D-erythritol 2-phosphate</name>
        <dbReference type="ChEBI" id="CHEBI:57919"/>
    </ligand>
</feature>
<comment type="pathway">
    <text evidence="5 13">Isoprenoid biosynthesis; isopentenyl diphosphate biosynthesis via DXP pathway; isopentenyl diphosphate from 1-deoxy-D-xylulose 5-phosphate: step 2/6.</text>
</comment>
<dbReference type="AlphaFoldDB" id="A0A6H3FC37"/>
<feature type="site" description="Transition state stabilizer" evidence="13">
    <location>
        <position position="281"/>
    </location>
</feature>
<comment type="pathway">
    <text evidence="4 13">Isoprenoid biosynthesis; isopentenyl diphosphate biosynthesis via DXP pathway; isopentenyl diphosphate from 1-deoxy-D-xylulose 5-phosphate: step 4/6.</text>
</comment>
<dbReference type="CDD" id="cd02516">
    <property type="entry name" value="CDP-ME_synthetase"/>
    <property type="match status" value="1"/>
</dbReference>
<dbReference type="InterPro" id="IPR001228">
    <property type="entry name" value="IspD"/>
</dbReference>
<dbReference type="InterPro" id="IPR003526">
    <property type="entry name" value="MECDP_synthase"/>
</dbReference>
<dbReference type="InterPro" id="IPR029044">
    <property type="entry name" value="Nucleotide-diphossugar_trans"/>
</dbReference>
<comment type="similarity">
    <text evidence="13">In the C-terminal section; belongs to the IspF family.</text>
</comment>
<dbReference type="GO" id="GO:0050518">
    <property type="term" value="F:2-C-methyl-D-erythritol 4-phosphate cytidylyltransferase activity"/>
    <property type="evidence" value="ECO:0007669"/>
    <property type="project" value="UniProtKB-UniRule"/>
</dbReference>
<dbReference type="GO" id="GO:0008685">
    <property type="term" value="F:2-C-methyl-D-erythritol 2,4-cyclodiphosphate synthase activity"/>
    <property type="evidence" value="ECO:0007669"/>
    <property type="project" value="UniProtKB-UniRule"/>
</dbReference>
<evidence type="ECO:0000256" key="7">
    <source>
        <dbReference type="ARBA" id="ARBA00022679"/>
    </source>
</evidence>
<dbReference type="Pfam" id="PF01128">
    <property type="entry name" value="IspD"/>
    <property type="match status" value="1"/>
</dbReference>
<evidence type="ECO:0000256" key="10">
    <source>
        <dbReference type="ARBA" id="ARBA00023229"/>
    </source>
</evidence>
<name>A0A6H3FC37_9BACT</name>
<keyword evidence="16" id="KW-1185">Reference proteome</keyword>
<sequence>MPQPVFTSDAEDAPWALVLAAGHGSRMAAATGGEAKQFLPWRGLPLYWHAAQAMSRSGLTAGLVFVFPPQRRAAEEERLRALCRSHDLGLPWVCADGGETRQDSVRQGLAALPARTRWVLVHDAARPFVSPALVQRVCAALREGAVGVVPALPVTDTIKTVAEGKVLATLPRHSLAAVQTPQGFCCATLRRAHAAALAAPGGPATDDAALLEALGEEVRVVPGETVNVKLTHPQDLDLLRPATPIPRFCTGMGYDVHRYGSGRPLRLGGVPIEGGFEVVAHSDGDVLLHALADALLGCAALGDIGRHFPDSDPTLEGVSSALLLDRVLTMVREAGVTPCHADLTIVAQKPRMAPHGAAIRKNVARLLGLPQSCVNVKATTEEGLGFTGRLEGIKAYAVVSAQAAPLDAAEHSSPLNPTAERL</sequence>
<reference evidence="15 16" key="1">
    <citation type="submission" date="2018-12" db="EMBL/GenBank/DDBJ databases">
        <title>First genome draft of Desulfovibrio legallis sp. nov.</title>
        <authorList>
            <person name="Ben Dhia O."/>
            <person name="Najjari A."/>
            <person name="Ferjani R."/>
            <person name="Fhoula I."/>
            <person name="Fardeau M.-L."/>
            <person name="Boudabbous A."/>
            <person name="Ouzari H.I."/>
        </authorList>
    </citation>
    <scope>NUCLEOTIDE SEQUENCE [LARGE SCALE GENOMIC DNA]</scope>
    <source>
        <strain evidence="15 16">H1T</strain>
    </source>
</reference>
<dbReference type="UniPathway" id="UPA00056">
    <property type="reaction ID" value="UER00093"/>
</dbReference>
<comment type="function">
    <text evidence="13">Bifunctional enzyme that catalyzes the formation of 4-diphosphocytidyl-2-C-methyl-D-erythritol from CTP and 2-C-methyl-D-erythritol 4-phosphate (MEP) (IspD), and catalyzes the conversion of 4-diphosphocytidyl-2-C-methyl-D-erythritol 2-phosphate (CDP-ME2P) to 2-C-methyl-D-erythritol 2,4-cyclodiphosphate (ME-CPP) with a corresponding release of cytidine 5-monophosphate (CMP) (IspF).</text>
</comment>
<gene>
    <name evidence="15" type="primary">ispD</name>
    <name evidence="13" type="synonym">ispDF</name>
    <name evidence="15" type="ORF">EB812_06525</name>
</gene>
<feature type="site" description="Transition state stabilizer" evidence="13">
    <location>
        <position position="26"/>
    </location>
</feature>
<feature type="site" description="Positions MEP for the nucleophilic attack" evidence="13">
    <location>
        <position position="229"/>
    </location>
</feature>
<dbReference type="PANTHER" id="PTHR43181">
    <property type="entry name" value="2-C-METHYL-D-ERYTHRITOL 2,4-CYCLODIPHOSPHATE SYNTHASE, CHLOROPLASTIC"/>
    <property type="match status" value="1"/>
</dbReference>
<dbReference type="HAMAP" id="MF_00107">
    <property type="entry name" value="IspF"/>
    <property type="match status" value="1"/>
</dbReference>
<feature type="binding site" evidence="13">
    <location>
        <begin position="281"/>
        <end position="282"/>
    </location>
    <ligand>
        <name>4-CDP-2-C-methyl-D-erythritol 2-phosphate</name>
        <dbReference type="ChEBI" id="CHEBI:57919"/>
    </ligand>
</feature>
<dbReference type="EMBL" id="SIXC01000006">
    <property type="protein sequence ID" value="TBH79934.1"/>
    <property type="molecule type" value="Genomic_DNA"/>
</dbReference>
<feature type="binding site" evidence="13">
    <location>
        <position position="389"/>
    </location>
    <ligand>
        <name>4-CDP-2-C-methyl-D-erythritol 2-phosphate</name>
        <dbReference type="ChEBI" id="CHEBI:57919"/>
    </ligand>
</feature>
<dbReference type="FunFam" id="3.90.550.10:FF:000003">
    <property type="entry name" value="2-C-methyl-D-erythritol 4-phosphate cytidylyltransferase"/>
    <property type="match status" value="1"/>
</dbReference>
<comment type="similarity">
    <text evidence="6">Belongs to the IspD/TarI cytidylyltransferase family. IspD subfamily.</text>
</comment>
<dbReference type="CDD" id="cd00554">
    <property type="entry name" value="MECDP_synthase"/>
    <property type="match status" value="1"/>
</dbReference>
<feature type="region of interest" description="2-C-methyl-D-erythritol 2,4-cyclodiphosphate synthase" evidence="13">
    <location>
        <begin position="249"/>
        <end position="422"/>
    </location>
</feature>
<comment type="catalytic activity">
    <reaction evidence="2 13">
        <text>2-C-methyl-D-erythritol 4-phosphate + CTP + H(+) = 4-CDP-2-C-methyl-D-erythritol + diphosphate</text>
        <dbReference type="Rhea" id="RHEA:13429"/>
        <dbReference type="ChEBI" id="CHEBI:15378"/>
        <dbReference type="ChEBI" id="CHEBI:33019"/>
        <dbReference type="ChEBI" id="CHEBI:37563"/>
        <dbReference type="ChEBI" id="CHEBI:57823"/>
        <dbReference type="ChEBI" id="CHEBI:58262"/>
        <dbReference type="EC" id="2.7.7.60"/>
    </reaction>
</comment>
<dbReference type="GO" id="GO:0019288">
    <property type="term" value="P:isopentenyl diphosphate biosynthetic process, methylerythritol 4-phosphate pathway"/>
    <property type="evidence" value="ECO:0007669"/>
    <property type="project" value="UniProtKB-UniRule"/>
</dbReference>
<keyword evidence="11 13" id="KW-0456">Lyase</keyword>
<dbReference type="InterPro" id="IPR036571">
    <property type="entry name" value="MECDP_synthase_sf"/>
</dbReference>
<keyword evidence="12 13" id="KW-0511">Multifunctional enzyme</keyword>
<evidence type="ECO:0000313" key="15">
    <source>
        <dbReference type="EMBL" id="TBH79934.1"/>
    </source>
</evidence>
<organism evidence="15 16">
    <name type="scientific">Desulfovibrio legallii</name>
    <dbReference type="NCBI Taxonomy" id="571438"/>
    <lineage>
        <taxon>Bacteria</taxon>
        <taxon>Pseudomonadati</taxon>
        <taxon>Thermodesulfobacteriota</taxon>
        <taxon>Desulfovibrionia</taxon>
        <taxon>Desulfovibrionales</taxon>
        <taxon>Desulfovibrionaceae</taxon>
        <taxon>Desulfovibrio</taxon>
    </lineage>
</organism>